<feature type="compositionally biased region" description="Polar residues" evidence="1">
    <location>
        <begin position="368"/>
        <end position="392"/>
    </location>
</feature>
<feature type="compositionally biased region" description="Basic residues" evidence="1">
    <location>
        <begin position="459"/>
        <end position="478"/>
    </location>
</feature>
<feature type="compositionally biased region" description="Acidic residues" evidence="1">
    <location>
        <begin position="309"/>
        <end position="318"/>
    </location>
</feature>
<dbReference type="GeneID" id="92178204"/>
<feature type="compositionally biased region" description="Basic residues" evidence="1">
    <location>
        <begin position="330"/>
        <end position="341"/>
    </location>
</feature>
<dbReference type="Proteomes" id="UP001388673">
    <property type="component" value="Unassembled WGS sequence"/>
</dbReference>
<feature type="compositionally biased region" description="Basic and acidic residues" evidence="1">
    <location>
        <begin position="947"/>
        <end position="958"/>
    </location>
</feature>
<feature type="region of interest" description="Disordered" evidence="1">
    <location>
        <begin position="742"/>
        <end position="766"/>
    </location>
</feature>
<feature type="region of interest" description="Disordered" evidence="1">
    <location>
        <begin position="1"/>
        <end position="164"/>
    </location>
</feature>
<feature type="region of interest" description="Disordered" evidence="1">
    <location>
        <begin position="780"/>
        <end position="800"/>
    </location>
</feature>
<comment type="caution">
    <text evidence="2">The sequence shown here is derived from an EMBL/GenBank/DDBJ whole genome shotgun (WGS) entry which is preliminary data.</text>
</comment>
<organism evidence="2 3">
    <name type="scientific">Kwoniella newhampshirensis</name>
    <dbReference type="NCBI Taxonomy" id="1651941"/>
    <lineage>
        <taxon>Eukaryota</taxon>
        <taxon>Fungi</taxon>
        <taxon>Dikarya</taxon>
        <taxon>Basidiomycota</taxon>
        <taxon>Agaricomycotina</taxon>
        <taxon>Tremellomycetes</taxon>
        <taxon>Tremellales</taxon>
        <taxon>Cryptococcaceae</taxon>
        <taxon>Kwoniella</taxon>
    </lineage>
</organism>
<feature type="region of interest" description="Disordered" evidence="1">
    <location>
        <begin position="931"/>
        <end position="980"/>
    </location>
</feature>
<feature type="region of interest" description="Disordered" evidence="1">
    <location>
        <begin position="817"/>
        <end position="845"/>
    </location>
</feature>
<feature type="compositionally biased region" description="Basic and acidic residues" evidence="1">
    <location>
        <begin position="1437"/>
        <end position="1451"/>
    </location>
</feature>
<name>A0AAW0Z4A6_9TREE</name>
<proteinExistence type="predicted"/>
<feature type="compositionally biased region" description="Basic and acidic residues" evidence="1">
    <location>
        <begin position="931"/>
        <end position="940"/>
    </location>
</feature>
<sequence>MSLRLSQLDANDVQVDPPPSQEPTDQPRRRRRYYGDARRNQVNLTTSKLSVNGGGKRNVQGENRIIVGKRDDGETSSELLGTRSLPESSRTHLTKASGVSMRPTIGNPSSVPNSSISKNDASTEALRSKHLTITRETNTRPSSKSRPKKRTRQQEEILPYLTAPEEGSYNECGLWVAKPSQPAAKIQQSEEKDDEEEHDPPKQLANTSTTPSAGPKPILSSSPPPTLLVTPALRFDRGPQNRLTLTRTAARQGSKAGQATPQVPLLYSDTKTLVETSPSHPDSGLLLKTTQDSMGRKHLFLSPSQDTDTSTDAEDENETLDREDTESPVRRPKTRRSRLRRPDHSPYVLNSQTDEDQHPRPSRELASQVESPTPPRHSSQAAATFNNPLTSRTWRDPFPHIPAANAQSAAPFPYRQPAGGESPYHVPGEVLVEDSDLEDEIHIRKHALPERGSSISKSGRSRRSKRKEKTYGRGRFHVYKSGIPDPLKGSGHYSYSQQSPSPSCRGAKRRGSTSLWPPSPRNPADGIDPLQSLLVRKRYSRNGPFPGAAMQQLFYSDSPPPPRKPDRHSPHIPLTKAFECAKSLSNAGTEDEYDPDQEKRRRRRRRKDFARRYLLDKGNEARLVLNPNPSCAVRLDNYIEGIQSKHLRKYSRKAQKALRPIPGYSTKFIQCIPYTEHVRRYQEKHRSSNQPTAKASICRRVNELIAAGRQSRFEMAIRKQRPYIKEMTPFMALPGLTPTRDDHQFDDPIVDEPVRSPTRSRRTRNRIPPASKILPRLPFTTKEPREPVSQQTTVKESVQTDIDERRSPTIVLGHIFHDDQSSRSNRARGPMPRPFIAQDQPEEDVQLHVDDREAPQDEDIDPQIGQFATQVIEMANDMHSNEPMVLSQSSRPNEHLEVDLRNEALGPQPHGNIDIDPNELMAAVEAALARQKVEEEHREEDSEVQLQEEHADVARDSFEDATPPRRSRSPALTPRQEEESFDLNALAQFDPSELLVLDQQLSQQEAEREDRRSSRRSATAALDNTEQAAWKSGQELAKDVSPVQTSHVSASTADTSRQSADKRPSSDLSNHNRSIVKPRNQHSRPARPKPAGAGPLQLISQAPAKCTSGATSSKHMSGIEVTPHLMDRFAPQSAAATDSSFNNNSAMFSRDRSAPSDRMRRQEEREKRIQEKRKSERQTKLPFVSVRRSPPGERSTDFRRHDEEKVPLHQRRVVVHEAQGRLLEAVPPKPPCEASPLGSSRSVAHIPLTRSATDRPPRVSVNVSAPSKINLIRNHTGVLKLSDGNLPPTAAQLEAKYGRKSFVALTTPYKNPTQPQSQNFRCQSQARPLSPTQVSNRALPTTRKSPSKSDLLEIRVDQDEVDDYEDEFASPAPSACQDIPSQILPRGVNDQKGDVETEIEYSQKQGGNPFANYPPAPAADSISNPLSKKPSAIGSCRTRDPRGGRRFGTEL</sequence>
<feature type="compositionally biased region" description="Polar residues" evidence="1">
    <location>
        <begin position="106"/>
        <end position="122"/>
    </location>
</feature>
<feature type="region of interest" description="Disordered" evidence="1">
    <location>
        <begin position="1133"/>
        <end position="1180"/>
    </location>
</feature>
<feature type="region of interest" description="Disordered" evidence="1">
    <location>
        <begin position="1309"/>
        <end position="1350"/>
    </location>
</feature>
<feature type="compositionally biased region" description="Polar residues" evidence="1">
    <location>
        <begin position="40"/>
        <end position="50"/>
    </location>
</feature>
<feature type="compositionally biased region" description="Basic and acidic residues" evidence="1">
    <location>
        <begin position="1149"/>
        <end position="1179"/>
    </location>
</feature>
<dbReference type="EMBL" id="JBCAWK010000002">
    <property type="protein sequence ID" value="KAK8865798.1"/>
    <property type="molecule type" value="Genomic_DNA"/>
</dbReference>
<reference evidence="2 3" key="1">
    <citation type="journal article" date="2024" name="bioRxiv">
        <title>Comparative genomics of Cryptococcus and Kwoniella reveals pathogenesis evolution and contrasting karyotype dynamics via intercentromeric recombination or chromosome fusion.</title>
        <authorList>
            <person name="Coelho M.A."/>
            <person name="David-Palma M."/>
            <person name="Shea T."/>
            <person name="Bowers K."/>
            <person name="McGinley-Smith S."/>
            <person name="Mohammad A.W."/>
            <person name="Gnirke A."/>
            <person name="Yurkov A.M."/>
            <person name="Nowrousian M."/>
            <person name="Sun S."/>
            <person name="Cuomo C.A."/>
            <person name="Heitman J."/>
        </authorList>
    </citation>
    <scope>NUCLEOTIDE SEQUENCE [LARGE SCALE GENOMIC DNA]</scope>
    <source>
        <strain evidence="2 3">CBS 13917</strain>
    </source>
</reference>
<dbReference type="KEGG" id="kne:92178204"/>
<feature type="region of interest" description="Disordered" evidence="1">
    <location>
        <begin position="1368"/>
        <end position="1451"/>
    </location>
</feature>
<accession>A0AAW0Z4A6</accession>
<feature type="region of interest" description="Disordered" evidence="1">
    <location>
        <begin position="180"/>
        <end position="241"/>
    </location>
</feature>
<feature type="compositionally biased region" description="Polar residues" evidence="1">
    <location>
        <begin position="1309"/>
        <end position="1344"/>
    </location>
</feature>
<evidence type="ECO:0000313" key="3">
    <source>
        <dbReference type="Proteomes" id="UP001388673"/>
    </source>
</evidence>
<feature type="compositionally biased region" description="Polar residues" evidence="1">
    <location>
        <begin position="1042"/>
        <end position="1058"/>
    </location>
</feature>
<feature type="compositionally biased region" description="Basic and acidic residues" evidence="1">
    <location>
        <begin position="319"/>
        <end position="329"/>
    </location>
</feature>
<feature type="compositionally biased region" description="Low complexity" evidence="1">
    <location>
        <begin position="493"/>
        <end position="503"/>
    </location>
</feature>
<gene>
    <name evidence="2" type="ORF">IAR55_000945</name>
</gene>
<feature type="region of interest" description="Disordered" evidence="1">
    <location>
        <begin position="585"/>
        <end position="605"/>
    </location>
</feature>
<evidence type="ECO:0000313" key="2">
    <source>
        <dbReference type="EMBL" id="KAK8865798.1"/>
    </source>
</evidence>
<feature type="compositionally biased region" description="Low complexity" evidence="1">
    <location>
        <begin position="215"/>
        <end position="231"/>
    </location>
</feature>
<protein>
    <submittedName>
        <fullName evidence="2">Uncharacterized protein</fullName>
    </submittedName>
</protein>
<feature type="region of interest" description="Disordered" evidence="1">
    <location>
        <begin position="1000"/>
        <end position="1098"/>
    </location>
</feature>
<dbReference type="RefSeq" id="XP_066805277.1">
    <property type="nucleotide sequence ID" value="XM_066944076.1"/>
</dbReference>
<feature type="region of interest" description="Disordered" evidence="1">
    <location>
        <begin position="273"/>
        <end position="528"/>
    </location>
</feature>
<feature type="compositionally biased region" description="Basic residues" evidence="1">
    <location>
        <begin position="1074"/>
        <end position="1087"/>
    </location>
</feature>
<feature type="compositionally biased region" description="Polar residues" evidence="1">
    <location>
        <begin position="1134"/>
        <end position="1147"/>
    </location>
</feature>
<feature type="region of interest" description="Disordered" evidence="1">
    <location>
        <begin position="545"/>
        <end position="571"/>
    </location>
</feature>
<keyword evidence="3" id="KW-1185">Reference proteome</keyword>
<feature type="compositionally biased region" description="Polar residues" evidence="1">
    <location>
        <begin position="788"/>
        <end position="800"/>
    </location>
</feature>
<evidence type="ECO:0000256" key="1">
    <source>
        <dbReference type="SAM" id="MobiDB-lite"/>
    </source>
</evidence>